<sequence length="311" mass="34713">MKSDVKKWRVSLPLHEALQVFAGQHASAIYELNDASATPEAESFVAACASQHAGAAIELLSKSILAREHPALILQNLPDALPRPVTVNDLVGKRTSDANELYALAARHLSLDKRIVNLGKSILRDRNQAVHLGYSDHDLGEILDRISLWIYYLQESSGLKESDWLSSSASAAQYSRFNAFTVGIREAITDARAKFERMKSAIIDAHQKDVSRLSFSKWRQDREQSKLELHELGDLIAEVCPACESQAQIVAMIDDVEYEYEGPDEVSTNVFYSFAFECPVCELEFDDTEVTFVFKDGQSLAELQDRFALGI</sequence>
<gene>
    <name evidence="1" type="ORF">FHU41_000099</name>
</gene>
<dbReference type="Proteomes" id="UP000521748">
    <property type="component" value="Unassembled WGS sequence"/>
</dbReference>
<keyword evidence="2" id="KW-1185">Reference proteome</keyword>
<reference evidence="1 2" key="1">
    <citation type="submission" date="2020-07" db="EMBL/GenBank/DDBJ databases">
        <title>Sequencing the genomes of 1000 actinobacteria strains.</title>
        <authorList>
            <person name="Klenk H.-P."/>
        </authorList>
    </citation>
    <scope>NUCLEOTIDE SEQUENCE [LARGE SCALE GENOMIC DNA]</scope>
    <source>
        <strain evidence="1 2">DSM 102047</strain>
    </source>
</reference>
<proteinExistence type="predicted"/>
<accession>A0A7Y9LQS1</accession>
<evidence type="ECO:0000313" key="1">
    <source>
        <dbReference type="EMBL" id="NYE93878.1"/>
    </source>
</evidence>
<dbReference type="EMBL" id="JACBYQ010000001">
    <property type="protein sequence ID" value="NYE93878.1"/>
    <property type="molecule type" value="Genomic_DNA"/>
</dbReference>
<name>A0A7Y9LQS1_9MICC</name>
<dbReference type="RefSeq" id="WP_179387724.1">
    <property type="nucleotide sequence ID" value="NZ_JACBYQ010000001.1"/>
</dbReference>
<protein>
    <submittedName>
        <fullName evidence="1">Uncharacterized protein</fullName>
    </submittedName>
</protein>
<dbReference type="AlphaFoldDB" id="A0A7Y9LQS1"/>
<evidence type="ECO:0000313" key="2">
    <source>
        <dbReference type="Proteomes" id="UP000521748"/>
    </source>
</evidence>
<comment type="caution">
    <text evidence="1">The sequence shown here is derived from an EMBL/GenBank/DDBJ whole genome shotgun (WGS) entry which is preliminary data.</text>
</comment>
<organism evidence="1 2">
    <name type="scientific">Psychromicrobium silvestre</name>
    <dbReference type="NCBI Taxonomy" id="1645614"/>
    <lineage>
        <taxon>Bacteria</taxon>
        <taxon>Bacillati</taxon>
        <taxon>Actinomycetota</taxon>
        <taxon>Actinomycetes</taxon>
        <taxon>Micrococcales</taxon>
        <taxon>Micrococcaceae</taxon>
        <taxon>Psychromicrobium</taxon>
    </lineage>
</organism>